<feature type="region of interest" description="Disordered" evidence="5">
    <location>
        <begin position="163"/>
        <end position="182"/>
    </location>
</feature>
<gene>
    <name evidence="9" type="ORF">HINF_LOCUS34862</name>
    <name evidence="8" type="ORF">HINF_LOCUS55223</name>
    <name evidence="10" type="ORF">HINF_LOCUS75368</name>
</gene>
<dbReference type="InterPro" id="IPR017884">
    <property type="entry name" value="SANT_dom"/>
</dbReference>
<feature type="compositionally biased region" description="Polar residues" evidence="5">
    <location>
        <begin position="1"/>
        <end position="13"/>
    </location>
</feature>
<evidence type="ECO:0000259" key="7">
    <source>
        <dbReference type="PROSITE" id="PS51294"/>
    </source>
</evidence>
<evidence type="ECO:0000256" key="4">
    <source>
        <dbReference type="ARBA" id="ARBA00023242"/>
    </source>
</evidence>
<dbReference type="CDD" id="cd00167">
    <property type="entry name" value="SANT"/>
    <property type="match status" value="1"/>
</dbReference>
<dbReference type="PROSITE" id="PS51294">
    <property type="entry name" value="HTH_MYB"/>
    <property type="match status" value="1"/>
</dbReference>
<evidence type="ECO:0000256" key="2">
    <source>
        <dbReference type="ARBA" id="ARBA00023125"/>
    </source>
</evidence>
<feature type="compositionally biased region" description="Low complexity" evidence="5">
    <location>
        <begin position="173"/>
        <end position="182"/>
    </location>
</feature>
<dbReference type="EMBL" id="CAXDID020000665">
    <property type="protein sequence ID" value="CAL6109277.1"/>
    <property type="molecule type" value="Genomic_DNA"/>
</dbReference>
<dbReference type="InterPro" id="IPR009057">
    <property type="entry name" value="Homeodomain-like_sf"/>
</dbReference>
<feature type="region of interest" description="Disordered" evidence="5">
    <location>
        <begin position="187"/>
        <end position="261"/>
    </location>
</feature>
<dbReference type="Gene3D" id="1.10.10.60">
    <property type="entry name" value="Homeodomain-like"/>
    <property type="match status" value="1"/>
</dbReference>
<accession>A0AA86R792</accession>
<evidence type="ECO:0000256" key="1">
    <source>
        <dbReference type="ARBA" id="ARBA00023015"/>
    </source>
</evidence>
<feature type="region of interest" description="Disordered" evidence="5">
    <location>
        <begin position="1"/>
        <end position="22"/>
    </location>
</feature>
<reference evidence="8" key="1">
    <citation type="submission" date="2023-06" db="EMBL/GenBank/DDBJ databases">
        <authorList>
            <person name="Kurt Z."/>
        </authorList>
    </citation>
    <scope>NUCLEOTIDE SEQUENCE</scope>
</reference>
<dbReference type="PROSITE" id="PS51293">
    <property type="entry name" value="SANT"/>
    <property type="match status" value="1"/>
</dbReference>
<keyword evidence="11" id="KW-1185">Reference proteome</keyword>
<keyword evidence="1" id="KW-0805">Transcription regulation</keyword>
<evidence type="ECO:0000259" key="6">
    <source>
        <dbReference type="PROSITE" id="PS51293"/>
    </source>
</evidence>
<proteinExistence type="predicted"/>
<sequence length="394" mass="45795">MDNVDEFQNTNFQILEAKSRPPEQTNFYQTHQHDAFSNMISPPNEPVNDFNNPQVDTLITSLLTQLKLDQSIIHSGNPTNQSSNMPSPRHLARNEFNINIPNIEPIPMQRLNKPIAFPQTDQHQSLMKSPQISGYHSQNPIPMSVHQQPPVQIPVTKLEFQYQQPFPPPSFQQPPFQQPIYQQPLPQSVPQLTIPPHQQKRSDDLFNISQNGNEKRKEPRESQKQERRDRDRNNDRDFIKEQKQSTKQSLNESKDIQARNDRWTDEEHNIYLEAVEQYGRRRQTQITEHVKTKTVKQVISHSQKFFLKLDKAMGAPVETANYQDIIIKYLKPAAISISKNPTNPSSTMIEKIKFVSYQANALVNICPRQKIIIEWFKDKMEMDAELCDAIAGWE</sequence>
<dbReference type="EMBL" id="CATOUU010001026">
    <property type="protein sequence ID" value="CAI9967578.1"/>
    <property type="molecule type" value="Genomic_DNA"/>
</dbReference>
<protein>
    <submittedName>
        <fullName evidence="8">Myb-like DNA-binding domain-containing protein</fullName>
    </submittedName>
    <submittedName>
        <fullName evidence="9">Myb-like_DNA-binding domain-containing protein</fullName>
    </submittedName>
</protein>
<organism evidence="8">
    <name type="scientific">Hexamita inflata</name>
    <dbReference type="NCBI Taxonomy" id="28002"/>
    <lineage>
        <taxon>Eukaryota</taxon>
        <taxon>Metamonada</taxon>
        <taxon>Diplomonadida</taxon>
        <taxon>Hexamitidae</taxon>
        <taxon>Hexamitinae</taxon>
        <taxon>Hexamita</taxon>
    </lineage>
</organism>
<keyword evidence="4" id="KW-0539">Nucleus</keyword>
<evidence type="ECO:0000313" key="11">
    <source>
        <dbReference type="Proteomes" id="UP001642409"/>
    </source>
</evidence>
<reference evidence="9 11" key="2">
    <citation type="submission" date="2024-07" db="EMBL/GenBank/DDBJ databases">
        <authorList>
            <person name="Akdeniz Z."/>
        </authorList>
    </citation>
    <scope>NUCLEOTIDE SEQUENCE [LARGE SCALE GENOMIC DNA]</scope>
</reference>
<evidence type="ECO:0000256" key="5">
    <source>
        <dbReference type="SAM" id="MobiDB-lite"/>
    </source>
</evidence>
<name>A0AA86R792_9EUKA</name>
<dbReference type="Proteomes" id="UP001642409">
    <property type="component" value="Unassembled WGS sequence"/>
</dbReference>
<comment type="caution">
    <text evidence="8">The sequence shown here is derived from an EMBL/GenBank/DDBJ whole genome shotgun (WGS) entry which is preliminary data.</text>
</comment>
<dbReference type="EMBL" id="CAXDID020000125">
    <property type="protein sequence ID" value="CAL6033224.1"/>
    <property type="molecule type" value="Genomic_DNA"/>
</dbReference>
<evidence type="ECO:0000256" key="3">
    <source>
        <dbReference type="ARBA" id="ARBA00023163"/>
    </source>
</evidence>
<feature type="compositionally biased region" description="Basic and acidic residues" evidence="5">
    <location>
        <begin position="213"/>
        <end position="244"/>
    </location>
</feature>
<evidence type="ECO:0000313" key="9">
    <source>
        <dbReference type="EMBL" id="CAL6033224.1"/>
    </source>
</evidence>
<dbReference type="SMART" id="SM00717">
    <property type="entry name" value="SANT"/>
    <property type="match status" value="1"/>
</dbReference>
<dbReference type="SUPFAM" id="SSF46689">
    <property type="entry name" value="Homeodomain-like"/>
    <property type="match status" value="1"/>
</dbReference>
<dbReference type="InterPro" id="IPR017930">
    <property type="entry name" value="Myb_dom"/>
</dbReference>
<feature type="compositionally biased region" description="Basic and acidic residues" evidence="5">
    <location>
        <begin position="252"/>
        <end position="261"/>
    </location>
</feature>
<keyword evidence="2 8" id="KW-0238">DNA-binding</keyword>
<dbReference type="InterPro" id="IPR006447">
    <property type="entry name" value="Myb_dom_plants"/>
</dbReference>
<feature type="domain" description="HTH myb-type" evidence="7">
    <location>
        <begin position="262"/>
        <end position="310"/>
    </location>
</feature>
<feature type="region of interest" description="Disordered" evidence="5">
    <location>
        <begin position="120"/>
        <end position="147"/>
    </location>
</feature>
<dbReference type="Pfam" id="PF00249">
    <property type="entry name" value="Myb_DNA-binding"/>
    <property type="match status" value="1"/>
</dbReference>
<dbReference type="AlphaFoldDB" id="A0AA86R792"/>
<evidence type="ECO:0000313" key="8">
    <source>
        <dbReference type="EMBL" id="CAI9967578.1"/>
    </source>
</evidence>
<dbReference type="NCBIfam" id="TIGR01557">
    <property type="entry name" value="myb_SHAQKYF"/>
    <property type="match status" value="1"/>
</dbReference>
<dbReference type="GO" id="GO:0003677">
    <property type="term" value="F:DNA binding"/>
    <property type="evidence" value="ECO:0007669"/>
    <property type="project" value="UniProtKB-KW"/>
</dbReference>
<evidence type="ECO:0000313" key="10">
    <source>
        <dbReference type="EMBL" id="CAL6109277.1"/>
    </source>
</evidence>
<feature type="domain" description="SANT" evidence="6">
    <location>
        <begin position="258"/>
        <end position="310"/>
    </location>
</feature>
<keyword evidence="3" id="KW-0804">Transcription</keyword>
<dbReference type="InterPro" id="IPR001005">
    <property type="entry name" value="SANT/Myb"/>
</dbReference>
<dbReference type="PANTHER" id="PTHR12802">
    <property type="entry name" value="SWI/SNF COMPLEX-RELATED"/>
    <property type="match status" value="1"/>
</dbReference>